<dbReference type="SMART" id="SM00073">
    <property type="entry name" value="HPT"/>
    <property type="match status" value="1"/>
</dbReference>
<dbReference type="GO" id="GO:0005737">
    <property type="term" value="C:cytoplasm"/>
    <property type="evidence" value="ECO:0007669"/>
    <property type="project" value="InterPro"/>
</dbReference>
<dbReference type="InterPro" id="IPR005467">
    <property type="entry name" value="His_kinase_dom"/>
</dbReference>
<dbReference type="GO" id="GO:0006935">
    <property type="term" value="P:chemotaxis"/>
    <property type="evidence" value="ECO:0007669"/>
    <property type="project" value="UniProtKB-KW"/>
</dbReference>
<dbReference type="InterPro" id="IPR002545">
    <property type="entry name" value="CheW-lke_dom"/>
</dbReference>
<comment type="catalytic activity">
    <reaction evidence="1">
        <text>ATP + protein L-histidine = ADP + protein N-phospho-L-histidine.</text>
        <dbReference type="EC" id="2.7.13.3"/>
    </reaction>
</comment>
<dbReference type="PROSITE" id="PS50109">
    <property type="entry name" value="HIS_KIN"/>
    <property type="match status" value="1"/>
</dbReference>
<feature type="domain" description="CheW-like" evidence="15">
    <location>
        <begin position="496"/>
        <end position="628"/>
    </location>
</feature>
<keyword evidence="9" id="KW-0067">ATP-binding</keyword>
<feature type="compositionally biased region" description="Low complexity" evidence="13">
    <location>
        <begin position="231"/>
        <end position="247"/>
    </location>
</feature>
<dbReference type="SMART" id="SM00387">
    <property type="entry name" value="HATPase_c"/>
    <property type="match status" value="1"/>
</dbReference>
<organism evidence="17 18">
    <name type="scientific">Donghicola mangrovi</name>
    <dbReference type="NCBI Taxonomy" id="2729614"/>
    <lineage>
        <taxon>Bacteria</taxon>
        <taxon>Pseudomonadati</taxon>
        <taxon>Pseudomonadota</taxon>
        <taxon>Alphaproteobacteria</taxon>
        <taxon>Rhodobacterales</taxon>
        <taxon>Roseobacteraceae</taxon>
        <taxon>Donghicola</taxon>
    </lineage>
</organism>
<dbReference type="Pfam" id="PF01627">
    <property type="entry name" value="Hpt"/>
    <property type="match status" value="1"/>
</dbReference>
<dbReference type="PRINTS" id="PR00344">
    <property type="entry name" value="BCTRLSENSOR"/>
</dbReference>
<evidence type="ECO:0000313" key="18">
    <source>
        <dbReference type="Proteomes" id="UP000592216"/>
    </source>
</evidence>
<comment type="caution">
    <text evidence="17">The sequence shown here is derived from an EMBL/GenBank/DDBJ whole genome shotgun (WGS) entry which is preliminary data.</text>
</comment>
<dbReference type="InterPro" id="IPR036641">
    <property type="entry name" value="HPT_dom_sf"/>
</dbReference>
<evidence type="ECO:0000259" key="14">
    <source>
        <dbReference type="PROSITE" id="PS50109"/>
    </source>
</evidence>
<dbReference type="Gene3D" id="2.30.30.40">
    <property type="entry name" value="SH3 Domains"/>
    <property type="match status" value="1"/>
</dbReference>
<dbReference type="SUPFAM" id="SSF47226">
    <property type="entry name" value="Histidine-containing phosphotransfer domain, HPT domain"/>
    <property type="match status" value="1"/>
</dbReference>
<evidence type="ECO:0000259" key="15">
    <source>
        <dbReference type="PROSITE" id="PS50851"/>
    </source>
</evidence>
<protein>
    <recommendedName>
        <fullName evidence="3">Chemotaxis protein CheA</fullName>
        <ecNumber evidence="2">2.7.13.3</ecNumber>
    </recommendedName>
</protein>
<dbReference type="GO" id="GO:0005524">
    <property type="term" value="F:ATP binding"/>
    <property type="evidence" value="ECO:0007669"/>
    <property type="project" value="UniProtKB-KW"/>
</dbReference>
<keyword evidence="7" id="KW-0547">Nucleotide-binding</keyword>
<dbReference type="InterPro" id="IPR004105">
    <property type="entry name" value="CheA-like_dim"/>
</dbReference>
<dbReference type="SUPFAM" id="SSF55874">
    <property type="entry name" value="ATPase domain of HSP90 chaperone/DNA topoisomerase II/histidine kinase"/>
    <property type="match status" value="1"/>
</dbReference>
<dbReference type="InterPro" id="IPR051315">
    <property type="entry name" value="Bact_Chemotaxis_CheA"/>
</dbReference>
<evidence type="ECO:0000256" key="2">
    <source>
        <dbReference type="ARBA" id="ARBA00012438"/>
    </source>
</evidence>
<sequence length="641" mass="68752">MSNEVLLIFLEELRELKEQFDTSLLSLRKDFTDQSSIDGAFRALHTIKGSGAMCGLTQLSEFAHAFETLFDEFRKGNAPVNQEVIRLSFEASDLLPDLVNPSDITAARSAAILSGLANSVHADEGAGAGTNLTKTFSFRLKGKVLELGANPALILQELRELGATEIEADTSAVPGLDDLDPETCYIGWHMKLPADVDEAALNTVFLFFDVDKDYGSAPAASGTPAQPARPPAGASASSHPKAPAAQAEASIRVGTSKLDSLVDQVGELVIAEARLSELARLSKDPNLLALAEQINRLSLGLRDTAMSIRMVPFGTLASRFERLVADLCMTLSKDVTFEVIGRETELDKTMIEKLADPLVHIIRNSMDHGIEPAEIRTANGKKATGSIQISAEHIGSEVIVTVKDDGKGLDADRIHAKAIEKGILSPDEAVSQDRLFNLIFEPAFSTQSQVSELSGRGVGMDVVKKTIDGLRGKVDVQSTAGKGTEITLRLPLTLAIVEGLLIEVDHEKYTIPVSIVNEIVDLPADKYAGTTSSDFLNVRGDFVPFVRLRKVLGCPPLFTGPQVLIVISASGEHVGIVVDRIIGKSQTVIKQMSPLHEDITQISGATILGDGTVALILDPIHLIEAGREVRHAIMSPEEVSA</sequence>
<dbReference type="CDD" id="cd00088">
    <property type="entry name" value="HPT"/>
    <property type="match status" value="1"/>
</dbReference>
<evidence type="ECO:0000256" key="6">
    <source>
        <dbReference type="ARBA" id="ARBA00022679"/>
    </source>
</evidence>
<evidence type="ECO:0000256" key="1">
    <source>
        <dbReference type="ARBA" id="ARBA00000085"/>
    </source>
</evidence>
<dbReference type="SUPFAM" id="SSF47384">
    <property type="entry name" value="Homodimeric domain of signal transducing histidine kinase"/>
    <property type="match status" value="1"/>
</dbReference>
<dbReference type="AlphaFoldDB" id="A0A850QCI4"/>
<dbReference type="SUPFAM" id="SSF50341">
    <property type="entry name" value="CheW-like"/>
    <property type="match status" value="1"/>
</dbReference>
<keyword evidence="10" id="KW-0902">Two-component regulatory system</keyword>
<evidence type="ECO:0000256" key="7">
    <source>
        <dbReference type="ARBA" id="ARBA00022741"/>
    </source>
</evidence>
<keyword evidence="6" id="KW-0808">Transferase</keyword>
<feature type="modified residue" description="Phosphohistidine" evidence="12">
    <location>
        <position position="45"/>
    </location>
</feature>
<dbReference type="Pfam" id="PF02518">
    <property type="entry name" value="HATPase_c"/>
    <property type="match status" value="1"/>
</dbReference>
<dbReference type="EC" id="2.7.13.3" evidence="2"/>
<dbReference type="SMART" id="SM01231">
    <property type="entry name" value="H-kinase_dim"/>
    <property type="match status" value="1"/>
</dbReference>
<name>A0A850QCI4_9RHOB</name>
<dbReference type="RefSeq" id="WP_177158302.1">
    <property type="nucleotide sequence ID" value="NZ_JABCJE010000008.1"/>
</dbReference>
<evidence type="ECO:0000256" key="5">
    <source>
        <dbReference type="ARBA" id="ARBA00022553"/>
    </source>
</evidence>
<feature type="region of interest" description="Disordered" evidence="13">
    <location>
        <begin position="218"/>
        <end position="249"/>
    </location>
</feature>
<dbReference type="InterPro" id="IPR036890">
    <property type="entry name" value="HATPase_C_sf"/>
</dbReference>
<dbReference type="Pfam" id="PF01584">
    <property type="entry name" value="CheW"/>
    <property type="match status" value="1"/>
</dbReference>
<dbReference type="PROSITE" id="PS50894">
    <property type="entry name" value="HPT"/>
    <property type="match status" value="1"/>
</dbReference>
<proteinExistence type="predicted"/>
<dbReference type="Gene3D" id="3.30.565.10">
    <property type="entry name" value="Histidine kinase-like ATPase, C-terminal domain"/>
    <property type="match status" value="1"/>
</dbReference>
<evidence type="ECO:0000259" key="16">
    <source>
        <dbReference type="PROSITE" id="PS50894"/>
    </source>
</evidence>
<dbReference type="EMBL" id="JABCJE010000008">
    <property type="protein sequence ID" value="NVO24648.1"/>
    <property type="molecule type" value="Genomic_DNA"/>
</dbReference>
<dbReference type="FunFam" id="3.30.565.10:FF:000016">
    <property type="entry name" value="Chemotaxis protein CheA, putative"/>
    <property type="match status" value="1"/>
</dbReference>
<dbReference type="SMART" id="SM00260">
    <property type="entry name" value="CheW"/>
    <property type="match status" value="1"/>
</dbReference>
<evidence type="ECO:0000256" key="11">
    <source>
        <dbReference type="ARBA" id="ARBA00035100"/>
    </source>
</evidence>
<evidence type="ECO:0000256" key="10">
    <source>
        <dbReference type="ARBA" id="ARBA00023012"/>
    </source>
</evidence>
<dbReference type="InterPro" id="IPR004358">
    <property type="entry name" value="Sig_transdc_His_kin-like_C"/>
</dbReference>
<comment type="function">
    <text evidence="11">Involved in the transmission of sensory signals from the chemoreceptors to the flagellar motors. CheA is autophosphorylated; it can transfer its phosphate group to either CheB or CheY.</text>
</comment>
<evidence type="ECO:0000256" key="9">
    <source>
        <dbReference type="ARBA" id="ARBA00022840"/>
    </source>
</evidence>
<dbReference type="PANTHER" id="PTHR43395">
    <property type="entry name" value="SENSOR HISTIDINE KINASE CHEA"/>
    <property type="match status" value="1"/>
</dbReference>
<feature type="domain" description="Histidine kinase" evidence="14">
    <location>
        <begin position="290"/>
        <end position="494"/>
    </location>
</feature>
<evidence type="ECO:0000256" key="8">
    <source>
        <dbReference type="ARBA" id="ARBA00022777"/>
    </source>
</evidence>
<evidence type="ECO:0000313" key="17">
    <source>
        <dbReference type="EMBL" id="NVO24648.1"/>
    </source>
</evidence>
<reference evidence="17 18" key="1">
    <citation type="submission" date="2020-04" db="EMBL/GenBank/DDBJ databases">
        <title>Donghicola sp., a member of the Rhodobacteraceae family isolated from mangrove forest in Thailand.</title>
        <authorList>
            <person name="Charoenyingcharoen P."/>
            <person name="Yukphan P."/>
        </authorList>
    </citation>
    <scope>NUCLEOTIDE SEQUENCE [LARGE SCALE GENOMIC DNA]</scope>
    <source>
        <strain evidence="17 18">B5-SW-15</strain>
    </source>
</reference>
<dbReference type="PANTHER" id="PTHR43395:SF10">
    <property type="entry name" value="CHEMOTAXIS PROTEIN CHEA"/>
    <property type="match status" value="1"/>
</dbReference>
<keyword evidence="4" id="KW-0145">Chemotaxis</keyword>
<evidence type="ECO:0000256" key="13">
    <source>
        <dbReference type="SAM" id="MobiDB-lite"/>
    </source>
</evidence>
<dbReference type="InterPro" id="IPR008207">
    <property type="entry name" value="Sig_transdc_His_kin_Hpt_dom"/>
</dbReference>
<dbReference type="GO" id="GO:0000155">
    <property type="term" value="F:phosphorelay sensor kinase activity"/>
    <property type="evidence" value="ECO:0007669"/>
    <property type="project" value="InterPro"/>
</dbReference>
<dbReference type="InterPro" id="IPR036061">
    <property type="entry name" value="CheW-like_dom_sf"/>
</dbReference>
<dbReference type="Proteomes" id="UP000592216">
    <property type="component" value="Unassembled WGS sequence"/>
</dbReference>
<gene>
    <name evidence="17" type="ORF">HJ536_14880</name>
</gene>
<evidence type="ECO:0000256" key="4">
    <source>
        <dbReference type="ARBA" id="ARBA00022500"/>
    </source>
</evidence>
<evidence type="ECO:0000256" key="12">
    <source>
        <dbReference type="PROSITE-ProRule" id="PRU00110"/>
    </source>
</evidence>
<accession>A0A850QCI4</accession>
<keyword evidence="5 12" id="KW-0597">Phosphoprotein</keyword>
<keyword evidence="8" id="KW-0418">Kinase</keyword>
<evidence type="ECO:0000256" key="3">
    <source>
        <dbReference type="ARBA" id="ARBA00021495"/>
    </source>
</evidence>
<dbReference type="InterPro" id="IPR003594">
    <property type="entry name" value="HATPase_dom"/>
</dbReference>
<dbReference type="Gene3D" id="1.10.287.560">
    <property type="entry name" value="Histidine kinase CheA-like, homodimeric domain"/>
    <property type="match status" value="1"/>
</dbReference>
<dbReference type="InterPro" id="IPR037006">
    <property type="entry name" value="CheA-like_homodim_sf"/>
</dbReference>
<dbReference type="Pfam" id="PF02895">
    <property type="entry name" value="H-kinase_dim"/>
    <property type="match status" value="1"/>
</dbReference>
<dbReference type="InterPro" id="IPR036097">
    <property type="entry name" value="HisK_dim/P_sf"/>
</dbReference>
<dbReference type="PROSITE" id="PS50851">
    <property type="entry name" value="CHEW"/>
    <property type="match status" value="1"/>
</dbReference>
<feature type="domain" description="HPt" evidence="16">
    <location>
        <begin position="1"/>
        <end position="102"/>
    </location>
</feature>
<dbReference type="Gene3D" id="1.20.120.160">
    <property type="entry name" value="HPT domain"/>
    <property type="match status" value="1"/>
</dbReference>